<accession>A0A2X4PJG4</accession>
<dbReference type="Proteomes" id="UP000249300">
    <property type="component" value="Chromosome 1"/>
</dbReference>
<name>A0A2X4PJG4_9PORP</name>
<dbReference type="KEGG" id="pcre:NCTC12858_00661"/>
<dbReference type="EMBL" id="LS483447">
    <property type="protein sequence ID" value="SQH72830.1"/>
    <property type="molecule type" value="Genomic_DNA"/>
</dbReference>
<gene>
    <name evidence="2" type="ORF">NCTC12858_00661</name>
</gene>
<proteinExistence type="predicted"/>
<evidence type="ECO:0000313" key="3">
    <source>
        <dbReference type="Proteomes" id="UP000249300"/>
    </source>
</evidence>
<feature type="chain" id="PRO_5015954510" evidence="1">
    <location>
        <begin position="21"/>
        <end position="257"/>
    </location>
</feature>
<feature type="signal peptide" evidence="1">
    <location>
        <begin position="1"/>
        <end position="20"/>
    </location>
</feature>
<evidence type="ECO:0000256" key="1">
    <source>
        <dbReference type="SAM" id="SignalP"/>
    </source>
</evidence>
<dbReference type="RefSeq" id="WP_023939318.1">
    <property type="nucleotide sequence ID" value="NZ_LS483447.1"/>
</dbReference>
<evidence type="ECO:0000313" key="2">
    <source>
        <dbReference type="EMBL" id="SQH72830.1"/>
    </source>
</evidence>
<reference evidence="2 3" key="1">
    <citation type="submission" date="2018-06" db="EMBL/GenBank/DDBJ databases">
        <authorList>
            <consortium name="Pathogen Informatics"/>
            <person name="Doyle S."/>
        </authorList>
    </citation>
    <scope>NUCLEOTIDE SEQUENCE [LARGE SCALE GENOMIC DNA]</scope>
    <source>
        <strain evidence="2 3">NCTC12858</strain>
    </source>
</reference>
<organism evidence="2 3">
    <name type="scientific">Porphyromonas crevioricanis</name>
    <dbReference type="NCBI Taxonomy" id="393921"/>
    <lineage>
        <taxon>Bacteria</taxon>
        <taxon>Pseudomonadati</taxon>
        <taxon>Bacteroidota</taxon>
        <taxon>Bacteroidia</taxon>
        <taxon>Bacteroidales</taxon>
        <taxon>Porphyromonadaceae</taxon>
        <taxon>Porphyromonas</taxon>
    </lineage>
</organism>
<sequence>MKKLLFIAVALLGTISGLSAQKVAIMHNGGKDELPEGGTITAYYETKEGITSADIHFYLNPDAAAIGKEYKVTLSKVDHKGDANWGISLLCMGESCQKVNAYGDVHADGRRIKLEKYEEGEFGYPNEVHPTYEFKEALADTRDDFKVKIDVTPVAGGSPITFYALLRHISKQSTNVIEFAKVALLNEADGLCTLQYTSEGRNLELEVFNILGNLQYKGMLPAGVSAYRLPVRLSQGISIFRISHNGKPVFTQKFRIK</sequence>
<keyword evidence="1" id="KW-0732">Signal</keyword>
<dbReference type="AlphaFoldDB" id="A0A2X4PJG4"/>
<protein>
    <submittedName>
        <fullName evidence="2">Uncharacterized protein</fullName>
    </submittedName>
</protein>
<keyword evidence="3" id="KW-1185">Reference proteome</keyword>